<dbReference type="Pfam" id="PF20033">
    <property type="entry name" value="DUF6438"/>
    <property type="match status" value="1"/>
</dbReference>
<evidence type="ECO:0000256" key="1">
    <source>
        <dbReference type="SAM" id="SignalP"/>
    </source>
</evidence>
<dbReference type="PROSITE" id="PS51257">
    <property type="entry name" value="PROKAR_LIPOPROTEIN"/>
    <property type="match status" value="1"/>
</dbReference>
<feature type="chain" id="PRO_5045146059" description="DUF6438 domain-containing protein" evidence="1">
    <location>
        <begin position="20"/>
        <end position="170"/>
    </location>
</feature>
<evidence type="ECO:0000313" key="4">
    <source>
        <dbReference type="Proteomes" id="UP000734218"/>
    </source>
</evidence>
<keyword evidence="4" id="KW-1185">Reference proteome</keyword>
<evidence type="ECO:0000313" key="3">
    <source>
        <dbReference type="EMBL" id="NJC32993.1"/>
    </source>
</evidence>
<protein>
    <recommendedName>
        <fullName evidence="2">DUF6438 domain-containing protein</fullName>
    </recommendedName>
</protein>
<evidence type="ECO:0000259" key="2">
    <source>
        <dbReference type="Pfam" id="PF20033"/>
    </source>
</evidence>
<reference evidence="3 4" key="1">
    <citation type="submission" date="2020-03" db="EMBL/GenBank/DDBJ databases">
        <title>Genomic Encyclopedia of Type Strains, Phase IV (KMG-IV): sequencing the most valuable type-strain genomes for metagenomic binning, comparative biology and taxonomic classification.</title>
        <authorList>
            <person name="Goeker M."/>
        </authorList>
    </citation>
    <scope>NUCLEOTIDE SEQUENCE [LARGE SCALE GENOMIC DNA]</scope>
    <source>
        <strain evidence="3 4">DSM 27651</strain>
    </source>
</reference>
<feature type="signal peptide" evidence="1">
    <location>
        <begin position="1"/>
        <end position="19"/>
    </location>
</feature>
<name>A0ABX0XIK4_9SPHN</name>
<sequence>MRTATICGAAMLLAGCQMTSDVALGGAGAQPRPIEVESITYRTSPCYGTCPVYAVTVQPDGTGLFVGERFTATTGERGFRLTPARYQAFKALLSPLRPTEERRDVVPGEAGCESYATDQSGVHVTWTELSGATQELHYDLGCNKAAGDGGSTRLREAPSLLPIEGLVGRR</sequence>
<accession>A0ABX0XIK4</accession>
<dbReference type="InterPro" id="IPR045497">
    <property type="entry name" value="DUF6438"/>
</dbReference>
<proteinExistence type="predicted"/>
<organism evidence="3 4">
    <name type="scientific">Sphingomonas jejuensis</name>
    <dbReference type="NCBI Taxonomy" id="904715"/>
    <lineage>
        <taxon>Bacteria</taxon>
        <taxon>Pseudomonadati</taxon>
        <taxon>Pseudomonadota</taxon>
        <taxon>Alphaproteobacteria</taxon>
        <taxon>Sphingomonadales</taxon>
        <taxon>Sphingomonadaceae</taxon>
        <taxon>Sphingomonas</taxon>
    </lineage>
</organism>
<dbReference type="RefSeq" id="WP_167952593.1">
    <property type="nucleotide sequence ID" value="NZ_JAATJE010000001.1"/>
</dbReference>
<keyword evidence="1" id="KW-0732">Signal</keyword>
<gene>
    <name evidence="3" type="ORF">GGR88_000467</name>
</gene>
<dbReference type="Proteomes" id="UP000734218">
    <property type="component" value="Unassembled WGS sequence"/>
</dbReference>
<comment type="caution">
    <text evidence="3">The sequence shown here is derived from an EMBL/GenBank/DDBJ whole genome shotgun (WGS) entry which is preliminary data.</text>
</comment>
<dbReference type="EMBL" id="JAATJE010000001">
    <property type="protein sequence ID" value="NJC32993.1"/>
    <property type="molecule type" value="Genomic_DNA"/>
</dbReference>
<feature type="domain" description="DUF6438" evidence="2">
    <location>
        <begin position="38"/>
        <end position="139"/>
    </location>
</feature>